<proteinExistence type="predicted"/>
<dbReference type="PANTHER" id="PTHR11544">
    <property type="entry name" value="COLD SHOCK DOMAIN CONTAINING PROTEINS"/>
    <property type="match status" value="1"/>
</dbReference>
<dbReference type="Gene3D" id="6.20.370.130">
    <property type="match status" value="1"/>
</dbReference>
<dbReference type="FunFam" id="2.40.50.140:FF:000006">
    <property type="entry name" value="Cold shock protein CspC"/>
    <property type="match status" value="1"/>
</dbReference>
<reference evidence="6" key="1">
    <citation type="journal article" date="2018" name="Genome Announc.">
        <title>Complete genome sequence of a Dickeya fangzhongdai type strain causing bleeding canker of pear tree trunks.</title>
        <authorList>
            <person name="Zhao Y."/>
            <person name="Tian Y."/>
            <person name="Li X."/>
            <person name="Hu B."/>
        </authorList>
    </citation>
    <scope>NUCLEOTIDE SEQUENCE [LARGE SCALE GENOMIC DNA]</scope>
    <source>
        <strain evidence="6">DSM 101947</strain>
    </source>
</reference>
<dbReference type="InterPro" id="IPR012340">
    <property type="entry name" value="NA-bd_OB-fold"/>
</dbReference>
<dbReference type="SMART" id="SM00357">
    <property type="entry name" value="CSP"/>
    <property type="match status" value="1"/>
</dbReference>
<evidence type="ECO:0000256" key="1">
    <source>
        <dbReference type="ARBA" id="ARBA00004496"/>
    </source>
</evidence>
<dbReference type="KEGG" id="dfn:CVE23_06510"/>
<name>A0A2K8QJJ0_9GAMM</name>
<dbReference type="PIRSF" id="PIRSF002599">
    <property type="entry name" value="Cold_shock_A"/>
    <property type="match status" value="1"/>
</dbReference>
<dbReference type="PRINTS" id="PR00050">
    <property type="entry name" value="COLDSHOCK"/>
</dbReference>
<dbReference type="CDD" id="cd04458">
    <property type="entry name" value="CSP_CDS"/>
    <property type="match status" value="1"/>
</dbReference>
<dbReference type="GO" id="GO:0005829">
    <property type="term" value="C:cytosol"/>
    <property type="evidence" value="ECO:0007669"/>
    <property type="project" value="UniProtKB-ARBA"/>
</dbReference>
<evidence type="ECO:0000256" key="2">
    <source>
        <dbReference type="ARBA" id="ARBA00022490"/>
    </source>
</evidence>
<sequence>MSFIHVKVSLMSKIKGSVKWFNESKGFGFITPEDGSKDVFVHFSAIQSNGFKTLAEGQRVEFEITSGAKGPSAANVIAI</sequence>
<evidence type="ECO:0000256" key="3">
    <source>
        <dbReference type="RuleBase" id="RU000408"/>
    </source>
</evidence>
<dbReference type="PROSITE" id="PS00352">
    <property type="entry name" value="CSD_1"/>
    <property type="match status" value="1"/>
</dbReference>
<dbReference type="InterPro" id="IPR019844">
    <property type="entry name" value="CSD_CS"/>
</dbReference>
<keyword evidence="2" id="KW-0963">Cytoplasm</keyword>
<dbReference type="InterPro" id="IPR002059">
    <property type="entry name" value="CSP_DNA-bd"/>
</dbReference>
<dbReference type="PROSITE" id="PS51857">
    <property type="entry name" value="CSD_2"/>
    <property type="match status" value="1"/>
</dbReference>
<evidence type="ECO:0000259" key="4">
    <source>
        <dbReference type="PROSITE" id="PS51857"/>
    </source>
</evidence>
<dbReference type="SUPFAM" id="SSF50249">
    <property type="entry name" value="Nucleic acid-binding proteins"/>
    <property type="match status" value="1"/>
</dbReference>
<dbReference type="InterPro" id="IPR050181">
    <property type="entry name" value="Cold_shock_domain"/>
</dbReference>
<evidence type="ECO:0000313" key="6">
    <source>
        <dbReference type="Proteomes" id="UP000231901"/>
    </source>
</evidence>
<accession>A0A2K8QJJ0</accession>
<gene>
    <name evidence="5" type="ORF">CVE23_06510</name>
</gene>
<protein>
    <submittedName>
        <fullName evidence="5">Cold-shock protein</fullName>
    </submittedName>
</protein>
<evidence type="ECO:0000313" key="5">
    <source>
        <dbReference type="EMBL" id="ATZ93666.1"/>
    </source>
</evidence>
<feature type="domain" description="CSD" evidence="4">
    <location>
        <begin position="13"/>
        <end position="78"/>
    </location>
</feature>
<dbReference type="EMBL" id="CP025003">
    <property type="protein sequence ID" value="ATZ93666.1"/>
    <property type="molecule type" value="Genomic_DNA"/>
</dbReference>
<dbReference type="Proteomes" id="UP000231901">
    <property type="component" value="Chromosome"/>
</dbReference>
<organism evidence="5 6">
    <name type="scientific">Dickeya fangzhongdai</name>
    <dbReference type="NCBI Taxonomy" id="1778540"/>
    <lineage>
        <taxon>Bacteria</taxon>
        <taxon>Pseudomonadati</taxon>
        <taxon>Pseudomonadota</taxon>
        <taxon>Gammaproteobacteria</taxon>
        <taxon>Enterobacterales</taxon>
        <taxon>Pectobacteriaceae</taxon>
        <taxon>Dickeya</taxon>
    </lineage>
</organism>
<dbReference type="NCBIfam" id="NF008190">
    <property type="entry name" value="PRK10943.1"/>
    <property type="match status" value="1"/>
</dbReference>
<dbReference type="GO" id="GO:0003676">
    <property type="term" value="F:nucleic acid binding"/>
    <property type="evidence" value="ECO:0007669"/>
    <property type="project" value="InterPro"/>
</dbReference>
<dbReference type="NCBIfam" id="NF007062">
    <property type="entry name" value="PRK09507.1"/>
    <property type="match status" value="1"/>
</dbReference>
<dbReference type="InterPro" id="IPR012156">
    <property type="entry name" value="Cold_shock_CspA"/>
</dbReference>
<dbReference type="InterPro" id="IPR011129">
    <property type="entry name" value="CSD"/>
</dbReference>
<comment type="subcellular location">
    <subcellularLocation>
        <location evidence="1 3">Cytoplasm</location>
    </subcellularLocation>
</comment>
<dbReference type="AlphaFoldDB" id="A0A2K8QJJ0"/>
<dbReference type="Gene3D" id="2.40.50.140">
    <property type="entry name" value="Nucleic acid-binding proteins"/>
    <property type="match status" value="1"/>
</dbReference>
<keyword evidence="6" id="KW-1185">Reference proteome</keyword>
<dbReference type="Pfam" id="PF00313">
    <property type="entry name" value="CSD"/>
    <property type="match status" value="1"/>
</dbReference>